<evidence type="ECO:0000313" key="3">
    <source>
        <dbReference type="EMBL" id="KAF6096406.1"/>
    </source>
</evidence>
<dbReference type="PANTHER" id="PTHR28604">
    <property type="match status" value="1"/>
</dbReference>
<evidence type="ECO:0000256" key="1">
    <source>
        <dbReference type="SAM" id="MobiDB-lite"/>
    </source>
</evidence>
<keyword evidence="4" id="KW-1185">Reference proteome</keyword>
<evidence type="ECO:0000313" key="6">
    <source>
        <dbReference type="RefSeq" id="XP_035889395.1"/>
    </source>
</evidence>
<dbReference type="InterPro" id="IPR038915">
    <property type="entry name" value="PRR29-like"/>
</dbReference>
<sequence>MERGEHKAATSGKRPRQPKPVRRDRRLTRKRLWCRVAKPWAPVLQPLPWAVPPSPPQPSRVKEDLLELMMLQNAQMNQLLLSRLVAAALNPWPAASGAQVYLEGPTEEGEEEEELEALEAGPLVLHHHYLPWLMPALGPFLPPPQPQPQLQDASGIQQLSLASGKRRVRAVPPPPPPSATGTVGADVPPASDYYDAESLP</sequence>
<dbReference type="AlphaFoldDB" id="A0A7E6EEB2"/>
<dbReference type="Pfam" id="PF15248">
    <property type="entry name" value="DUF4587"/>
    <property type="match status" value="1"/>
</dbReference>
<protein>
    <submittedName>
        <fullName evidence="3">Proline rich 29</fullName>
    </submittedName>
    <submittedName>
        <fullName evidence="6">Proline-rich protein 29 isoform X1</fullName>
    </submittedName>
</protein>
<dbReference type="InterPro" id="IPR027904">
    <property type="entry name" value="DUF4587"/>
</dbReference>
<dbReference type="RefSeq" id="XP_035889395.1">
    <property type="nucleotide sequence ID" value="XM_036033502.1"/>
</dbReference>
<feature type="compositionally biased region" description="Polar residues" evidence="1">
    <location>
        <begin position="152"/>
        <end position="161"/>
    </location>
</feature>
<feature type="region of interest" description="Disordered" evidence="1">
    <location>
        <begin position="1"/>
        <end position="26"/>
    </location>
</feature>
<dbReference type="GeneID" id="114503516"/>
<dbReference type="Proteomes" id="UP000504628">
    <property type="component" value="Chromosome 8"/>
</dbReference>
<dbReference type="CTD" id="92340"/>
<evidence type="ECO:0000313" key="5">
    <source>
        <dbReference type="Proteomes" id="UP000664940"/>
    </source>
</evidence>
<accession>A0A7E6EEB2</accession>
<dbReference type="Proteomes" id="UP000664940">
    <property type="component" value="Unassembled WGS sequence"/>
</dbReference>
<name>A0A7E6EEB2_9CHIR</name>
<feature type="compositionally biased region" description="Basic residues" evidence="1">
    <location>
        <begin position="13"/>
        <end position="26"/>
    </location>
</feature>
<feature type="region of interest" description="Disordered" evidence="1">
    <location>
        <begin position="143"/>
        <end position="200"/>
    </location>
</feature>
<evidence type="ECO:0000259" key="2">
    <source>
        <dbReference type="Pfam" id="PF15248"/>
    </source>
</evidence>
<proteinExistence type="predicted"/>
<gene>
    <name evidence="6" type="primary">PRR29</name>
    <name evidence="3" type="ORF">HJG60_015637</name>
</gene>
<reference evidence="6" key="2">
    <citation type="submission" date="2025-04" db="UniProtKB">
        <authorList>
            <consortium name="RefSeq"/>
        </authorList>
    </citation>
    <scope>IDENTIFICATION</scope>
    <source>
        <tissue evidence="6">Muscle</tissue>
    </source>
</reference>
<evidence type="ECO:0000313" key="4">
    <source>
        <dbReference type="Proteomes" id="UP000504628"/>
    </source>
</evidence>
<reference evidence="3 5" key="1">
    <citation type="journal article" date="2020" name="Nature">
        <title>Six reference-quality genomes reveal evolution of bat adaptations.</title>
        <authorList>
            <person name="Jebb D."/>
            <person name="Huang Z."/>
            <person name="Pippel M."/>
            <person name="Hughes G.M."/>
            <person name="Lavrichenko K."/>
            <person name="Devanna P."/>
            <person name="Winkler S."/>
            <person name="Jermiin L.S."/>
            <person name="Skirmuntt E.C."/>
            <person name="Katzourakis A."/>
            <person name="Burkitt-Gray L."/>
            <person name="Ray D.A."/>
            <person name="Sullivan K.A.M."/>
            <person name="Roscito J.G."/>
            <person name="Kirilenko B.M."/>
            <person name="Davalos L.M."/>
            <person name="Corthals A.P."/>
            <person name="Power M.L."/>
            <person name="Jones G."/>
            <person name="Ransome R.D."/>
            <person name="Dechmann D.K.N."/>
            <person name="Locatelli A.G."/>
            <person name="Puechmaille S.J."/>
            <person name="Fedrigo O."/>
            <person name="Jarvis E.D."/>
            <person name="Hiller M."/>
            <person name="Vernes S.C."/>
            <person name="Myers E.W."/>
            <person name="Teeling E.C."/>
        </authorList>
    </citation>
    <scope>NUCLEOTIDE SEQUENCE [LARGE SCALE GENOMIC DNA]</scope>
    <source>
        <strain evidence="3">Bat1K_MPI-CBG_1</strain>
    </source>
</reference>
<dbReference type="PANTHER" id="PTHR28604:SF1">
    <property type="entry name" value="PROLINE-RICH PROTEIN 29"/>
    <property type="match status" value="1"/>
</dbReference>
<feature type="domain" description="DUF4587" evidence="2">
    <location>
        <begin position="57"/>
        <end position="129"/>
    </location>
</feature>
<organism evidence="4 6">
    <name type="scientific">Phyllostomus discolor</name>
    <name type="common">pale spear-nosed bat</name>
    <dbReference type="NCBI Taxonomy" id="89673"/>
    <lineage>
        <taxon>Eukaryota</taxon>
        <taxon>Metazoa</taxon>
        <taxon>Chordata</taxon>
        <taxon>Craniata</taxon>
        <taxon>Vertebrata</taxon>
        <taxon>Euteleostomi</taxon>
        <taxon>Mammalia</taxon>
        <taxon>Eutheria</taxon>
        <taxon>Laurasiatheria</taxon>
        <taxon>Chiroptera</taxon>
        <taxon>Yangochiroptera</taxon>
        <taxon>Phyllostomidae</taxon>
        <taxon>Phyllostominae</taxon>
        <taxon>Phyllostomus</taxon>
    </lineage>
</organism>
<dbReference type="EMBL" id="JABVXQ010000008">
    <property type="protein sequence ID" value="KAF6096406.1"/>
    <property type="molecule type" value="Genomic_DNA"/>
</dbReference>